<evidence type="ECO:0000313" key="1">
    <source>
        <dbReference type="EMBL" id="KAK3779465.1"/>
    </source>
</evidence>
<sequence length="175" mass="18962">MVFLVIGCGSNSNPKNNVLLQCRLNYVRLSPVSRSPSDSSISSSAISDEQKLPPTLEIKVAPSGIELKTCDDSTVGVQDSSQAVLRHGPAMLLVALVSYSSDSGRLERWPDFVLYQTSSVFPPLCLSLGCLRERRQRVVQGTRRVVIVASDNNTPHPPLSFWPSASSPPSGRLIV</sequence>
<organism evidence="1 2">
    <name type="scientific">Elysia crispata</name>
    <name type="common">lettuce slug</name>
    <dbReference type="NCBI Taxonomy" id="231223"/>
    <lineage>
        <taxon>Eukaryota</taxon>
        <taxon>Metazoa</taxon>
        <taxon>Spiralia</taxon>
        <taxon>Lophotrochozoa</taxon>
        <taxon>Mollusca</taxon>
        <taxon>Gastropoda</taxon>
        <taxon>Heterobranchia</taxon>
        <taxon>Euthyneura</taxon>
        <taxon>Panpulmonata</taxon>
        <taxon>Sacoglossa</taxon>
        <taxon>Placobranchoidea</taxon>
        <taxon>Plakobranchidae</taxon>
        <taxon>Elysia</taxon>
    </lineage>
</organism>
<dbReference type="Proteomes" id="UP001283361">
    <property type="component" value="Unassembled WGS sequence"/>
</dbReference>
<accession>A0AAE1A1F4</accession>
<gene>
    <name evidence="1" type="ORF">RRG08_045211</name>
</gene>
<dbReference type="AlphaFoldDB" id="A0AAE1A1F4"/>
<protein>
    <submittedName>
        <fullName evidence="1">Uncharacterized protein</fullName>
    </submittedName>
</protein>
<comment type="caution">
    <text evidence="1">The sequence shown here is derived from an EMBL/GenBank/DDBJ whole genome shotgun (WGS) entry which is preliminary data.</text>
</comment>
<keyword evidence="2" id="KW-1185">Reference proteome</keyword>
<reference evidence="1" key="1">
    <citation type="journal article" date="2023" name="G3 (Bethesda)">
        <title>A reference genome for the long-term kleptoplast-retaining sea slug Elysia crispata morphotype clarki.</title>
        <authorList>
            <person name="Eastman K.E."/>
            <person name="Pendleton A.L."/>
            <person name="Shaikh M.A."/>
            <person name="Suttiyut T."/>
            <person name="Ogas R."/>
            <person name="Tomko P."/>
            <person name="Gavelis G."/>
            <person name="Widhalm J.R."/>
            <person name="Wisecaver J.H."/>
        </authorList>
    </citation>
    <scope>NUCLEOTIDE SEQUENCE</scope>
    <source>
        <strain evidence="1">ECLA1</strain>
    </source>
</reference>
<evidence type="ECO:0000313" key="2">
    <source>
        <dbReference type="Proteomes" id="UP001283361"/>
    </source>
</evidence>
<name>A0AAE1A1F4_9GAST</name>
<dbReference type="EMBL" id="JAWDGP010002824">
    <property type="protein sequence ID" value="KAK3779465.1"/>
    <property type="molecule type" value="Genomic_DNA"/>
</dbReference>
<proteinExistence type="predicted"/>